<accession>A0ACC3NJR6</accession>
<keyword evidence="2" id="KW-1185">Reference proteome</keyword>
<evidence type="ECO:0000313" key="2">
    <source>
        <dbReference type="Proteomes" id="UP001281147"/>
    </source>
</evidence>
<dbReference type="Proteomes" id="UP001281147">
    <property type="component" value="Unassembled WGS sequence"/>
</dbReference>
<dbReference type="EMBL" id="JAUTXU010000035">
    <property type="protein sequence ID" value="KAK3717743.1"/>
    <property type="molecule type" value="Genomic_DNA"/>
</dbReference>
<gene>
    <name evidence="1" type="ORF">LTR37_005514</name>
</gene>
<sequence length="468" mass="51676">MPEANADPLRSRSPGPPPSAAANDRAQNRHSSRQNGSFSSKPSAIRRRSSLLSFSSIDDVTQSLAEDLINPSMKRPRSVRQDEEVTHWHSTPLAFAILPAVGGLLFKNGSAFTTDALLLLLAAIFLNWSVRLPWEWYYTAQAQRRVGDSDDGDLGPDDMEIDEAAVESSSSAEDSQKHPAQQSPALESERMTTETSRREDAAAQLRRQEKLALCATFICPVAAAYLLHIIRAQLSRPPTGLVSDYNISIFLLAAEIRPFRQLLRLITSRTLHLQRTVTGLNDPFGAAIEEKAVMGTLASRVAELEAKLTDHTIIPSNVSIAQKRDIADLSAELRKRYEPRLEGLERAVRRYEKRSTTFGMLTEQRLNSLESRLQDALSLAAVAAQQSQKRGVVATALEGLSTLIAFPLKIAWGVLVWPIYALEEAYKKLKAILLGPPASRPPKRSSSRHGGARDEKPKEKGPVRRVAR</sequence>
<evidence type="ECO:0000313" key="1">
    <source>
        <dbReference type="EMBL" id="KAK3717743.1"/>
    </source>
</evidence>
<protein>
    <submittedName>
        <fullName evidence="1">Uncharacterized protein</fullName>
    </submittedName>
</protein>
<comment type="caution">
    <text evidence="1">The sequence shown here is derived from an EMBL/GenBank/DDBJ whole genome shotgun (WGS) entry which is preliminary data.</text>
</comment>
<name>A0ACC3NJR6_9PEZI</name>
<organism evidence="1 2">
    <name type="scientific">Vermiconidia calcicola</name>
    <dbReference type="NCBI Taxonomy" id="1690605"/>
    <lineage>
        <taxon>Eukaryota</taxon>
        <taxon>Fungi</taxon>
        <taxon>Dikarya</taxon>
        <taxon>Ascomycota</taxon>
        <taxon>Pezizomycotina</taxon>
        <taxon>Dothideomycetes</taxon>
        <taxon>Dothideomycetidae</taxon>
        <taxon>Mycosphaerellales</taxon>
        <taxon>Extremaceae</taxon>
        <taxon>Vermiconidia</taxon>
    </lineage>
</organism>
<proteinExistence type="predicted"/>
<reference evidence="1" key="1">
    <citation type="submission" date="2023-07" db="EMBL/GenBank/DDBJ databases">
        <title>Black Yeasts Isolated from many extreme environments.</title>
        <authorList>
            <person name="Coleine C."/>
            <person name="Stajich J.E."/>
            <person name="Selbmann L."/>
        </authorList>
    </citation>
    <scope>NUCLEOTIDE SEQUENCE</scope>
    <source>
        <strain evidence="1">CCFEE 5714</strain>
    </source>
</reference>